<accession>X1IDS4</accession>
<proteinExistence type="predicted"/>
<gene>
    <name evidence="1" type="ORF">S03H2_48811</name>
</gene>
<reference evidence="1" key="1">
    <citation type="journal article" date="2014" name="Front. Microbiol.">
        <title>High frequency of phylogenetically diverse reductive dehalogenase-homologous genes in deep subseafloor sedimentary metagenomes.</title>
        <authorList>
            <person name="Kawai M."/>
            <person name="Futagami T."/>
            <person name="Toyoda A."/>
            <person name="Takaki Y."/>
            <person name="Nishi S."/>
            <person name="Hori S."/>
            <person name="Arai W."/>
            <person name="Tsubouchi T."/>
            <person name="Morono Y."/>
            <person name="Uchiyama I."/>
            <person name="Ito T."/>
            <person name="Fujiyama A."/>
            <person name="Inagaki F."/>
            <person name="Takami H."/>
        </authorList>
    </citation>
    <scope>NUCLEOTIDE SEQUENCE</scope>
    <source>
        <strain evidence="1">Expedition CK06-06</strain>
    </source>
</reference>
<feature type="non-terminal residue" evidence="1">
    <location>
        <position position="1"/>
    </location>
</feature>
<comment type="caution">
    <text evidence="1">The sequence shown here is derived from an EMBL/GenBank/DDBJ whole genome shotgun (WGS) entry which is preliminary data.</text>
</comment>
<evidence type="ECO:0000313" key="1">
    <source>
        <dbReference type="EMBL" id="GAH67420.1"/>
    </source>
</evidence>
<dbReference type="EMBL" id="BARU01030802">
    <property type="protein sequence ID" value="GAH67420.1"/>
    <property type="molecule type" value="Genomic_DNA"/>
</dbReference>
<sequence>QTTDLVQNELWYPEGESGAVKVLNDFLCYQPPRRYG</sequence>
<protein>
    <submittedName>
        <fullName evidence="1">Uncharacterized protein</fullName>
    </submittedName>
</protein>
<name>X1IDS4_9ZZZZ</name>
<dbReference type="AlphaFoldDB" id="X1IDS4"/>
<organism evidence="1">
    <name type="scientific">marine sediment metagenome</name>
    <dbReference type="NCBI Taxonomy" id="412755"/>
    <lineage>
        <taxon>unclassified sequences</taxon>
        <taxon>metagenomes</taxon>
        <taxon>ecological metagenomes</taxon>
    </lineage>
</organism>